<dbReference type="PANTHER" id="PTHR10587:SF135">
    <property type="entry name" value="CHITIN DEACETYLASE 3"/>
    <property type="match status" value="1"/>
</dbReference>
<evidence type="ECO:0000256" key="10">
    <source>
        <dbReference type="ARBA" id="ARBA00023316"/>
    </source>
</evidence>
<evidence type="ECO:0000313" key="18">
    <source>
        <dbReference type="Proteomes" id="UP000016930"/>
    </source>
</evidence>
<keyword evidence="4" id="KW-0325">Glycoprotein</keyword>
<keyword evidence="7" id="KW-0119">Carbohydrate metabolism</keyword>
<dbReference type="SUPFAM" id="SSF88713">
    <property type="entry name" value="Glycoside hydrolase/deacetylase"/>
    <property type="match status" value="1"/>
</dbReference>
<reference evidence="17 18" key="1">
    <citation type="journal article" date="2012" name="Proc. Natl. Acad. Sci. U.S.A.">
        <title>Comparative genomics of Ceriporiopsis subvermispora and Phanerochaete chrysosporium provide insight into selective ligninolysis.</title>
        <authorList>
            <person name="Fernandez-Fueyo E."/>
            <person name="Ruiz-Duenas F.J."/>
            <person name="Ferreira P."/>
            <person name="Floudas D."/>
            <person name="Hibbett D.S."/>
            <person name="Canessa P."/>
            <person name="Larrondo L.F."/>
            <person name="James T.Y."/>
            <person name="Seelenfreund D."/>
            <person name="Lobos S."/>
            <person name="Polanco R."/>
            <person name="Tello M."/>
            <person name="Honda Y."/>
            <person name="Watanabe T."/>
            <person name="Watanabe T."/>
            <person name="Ryu J.S."/>
            <person name="Kubicek C.P."/>
            <person name="Schmoll M."/>
            <person name="Gaskell J."/>
            <person name="Hammel K.E."/>
            <person name="St John F.J."/>
            <person name="Vanden Wymelenberg A."/>
            <person name="Sabat G."/>
            <person name="Splinter BonDurant S."/>
            <person name="Syed K."/>
            <person name="Yadav J.S."/>
            <person name="Doddapaneni H."/>
            <person name="Subramanian V."/>
            <person name="Lavin J.L."/>
            <person name="Oguiza J.A."/>
            <person name="Perez G."/>
            <person name="Pisabarro A.G."/>
            <person name="Ramirez L."/>
            <person name="Santoyo F."/>
            <person name="Master E."/>
            <person name="Coutinho P.M."/>
            <person name="Henrissat B."/>
            <person name="Lombard V."/>
            <person name="Magnuson J.K."/>
            <person name="Kuees U."/>
            <person name="Hori C."/>
            <person name="Igarashi K."/>
            <person name="Samejima M."/>
            <person name="Held B.W."/>
            <person name="Barry K.W."/>
            <person name="LaButti K.M."/>
            <person name="Lapidus A."/>
            <person name="Lindquist E.A."/>
            <person name="Lucas S.M."/>
            <person name="Riley R."/>
            <person name="Salamov A.A."/>
            <person name="Hoffmeister D."/>
            <person name="Schwenk D."/>
            <person name="Hadar Y."/>
            <person name="Yarden O."/>
            <person name="de Vries R.P."/>
            <person name="Wiebenga A."/>
            <person name="Stenlid J."/>
            <person name="Eastwood D."/>
            <person name="Grigoriev I.V."/>
            <person name="Berka R.M."/>
            <person name="Blanchette R.A."/>
            <person name="Kersten P."/>
            <person name="Martinez A.T."/>
            <person name="Vicuna R."/>
            <person name="Cullen D."/>
        </authorList>
    </citation>
    <scope>NUCLEOTIDE SEQUENCE [LARGE SCALE GENOMIC DNA]</scope>
    <source>
        <strain evidence="17 18">B</strain>
    </source>
</reference>
<dbReference type="GO" id="GO:0006032">
    <property type="term" value="P:chitin catabolic process"/>
    <property type="evidence" value="ECO:0007669"/>
    <property type="project" value="UniProtKB-KW"/>
</dbReference>
<evidence type="ECO:0000256" key="4">
    <source>
        <dbReference type="ARBA" id="ARBA00022622"/>
    </source>
</evidence>
<feature type="domain" description="NodB homology" evidence="16">
    <location>
        <begin position="147"/>
        <end position="334"/>
    </location>
</feature>
<dbReference type="GO" id="GO:0000272">
    <property type="term" value="P:polysaccharide catabolic process"/>
    <property type="evidence" value="ECO:0007669"/>
    <property type="project" value="UniProtKB-KW"/>
</dbReference>
<keyword evidence="10" id="KW-0961">Cell wall biogenesis/degradation</keyword>
<dbReference type="EMBL" id="KB445792">
    <property type="protein sequence ID" value="EMD40711.1"/>
    <property type="molecule type" value="Genomic_DNA"/>
</dbReference>
<keyword evidence="9" id="KW-0449">Lipoprotein</keyword>
<name>M2RPB1_CERS8</name>
<feature type="compositionally biased region" description="Low complexity" evidence="14">
    <location>
        <begin position="405"/>
        <end position="425"/>
    </location>
</feature>
<keyword evidence="6" id="KW-0472">Membrane</keyword>
<proteinExistence type="predicted"/>
<dbReference type="InterPro" id="IPR011330">
    <property type="entry name" value="Glyco_hydro/deAcase_b/a-brl"/>
</dbReference>
<sequence>MVSPTLSFIYTVATFSLLGATSAASVHIETVNKRFADTWYHSDDHPAYSLFRRQEQTDGVTYPDVGSDEWSSAFPPASPDTDDLPQVWVDALNAAVSAGTIPDIPPSTMGGNGNPVYPDGLSPTSSEVCSATYQCRISGEIWDAPDGVFGAGFDDGPLPTSTKLYNFLHENNVHATHFMIGVNILENPDVFTHAFETNGDDIAVHTWTHPYMTTKTNLEVVGELGWTMQLIHNSTGGRLPRYWRPPYGDSDTRVSAIAREVFGLTTIVWNHDTDDWSLTTGGTTSSKVHSQLSKWLSGPKSPGLIILEHELSDMSVQAFIDAYPLIGQNNWDFVSVAEASGVGAWQNVNSDGSVNRVPSPVLGANASANGATSSAKKTGVAAVSVTSGVLSSMTATNSAATGDVTGTSAGSGNGSSQSASATGSGVPKLKDTQTGGARRLLAMPAWPTSILSALAVVGAAVFA</sequence>
<evidence type="ECO:0000256" key="14">
    <source>
        <dbReference type="SAM" id="MobiDB-lite"/>
    </source>
</evidence>
<dbReference type="Proteomes" id="UP000016930">
    <property type="component" value="Unassembled WGS sequence"/>
</dbReference>
<dbReference type="AlphaFoldDB" id="M2RPB1"/>
<dbReference type="STRING" id="914234.M2RPB1"/>
<evidence type="ECO:0000256" key="11">
    <source>
        <dbReference type="ARBA" id="ARBA00023326"/>
    </source>
</evidence>
<evidence type="ECO:0000256" key="13">
    <source>
        <dbReference type="ARBA" id="ARBA00048494"/>
    </source>
</evidence>
<evidence type="ECO:0000256" key="5">
    <source>
        <dbReference type="ARBA" id="ARBA00023024"/>
    </source>
</evidence>
<comment type="cofactor">
    <cofactor evidence="1">
        <name>Co(2+)</name>
        <dbReference type="ChEBI" id="CHEBI:48828"/>
    </cofactor>
</comment>
<dbReference type="Gene3D" id="3.20.20.370">
    <property type="entry name" value="Glycoside hydrolase/deacetylase"/>
    <property type="match status" value="1"/>
</dbReference>
<dbReference type="GO" id="GO:0098552">
    <property type="term" value="C:side of membrane"/>
    <property type="evidence" value="ECO:0007669"/>
    <property type="project" value="UniProtKB-KW"/>
</dbReference>
<dbReference type="GO" id="GO:0071555">
    <property type="term" value="P:cell wall organization"/>
    <property type="evidence" value="ECO:0007669"/>
    <property type="project" value="UniProtKB-KW"/>
</dbReference>
<comment type="catalytic activity">
    <reaction evidence="13">
        <text>[(1-&gt;4)-N-acetyl-beta-D-glucosaminyl](n) + n H2O = chitosan + n acetate</text>
        <dbReference type="Rhea" id="RHEA:10464"/>
        <dbReference type="Rhea" id="RHEA-COMP:9593"/>
        <dbReference type="Rhea" id="RHEA-COMP:9597"/>
        <dbReference type="ChEBI" id="CHEBI:15377"/>
        <dbReference type="ChEBI" id="CHEBI:17029"/>
        <dbReference type="ChEBI" id="CHEBI:30089"/>
        <dbReference type="ChEBI" id="CHEBI:57704"/>
        <dbReference type="EC" id="3.5.1.41"/>
    </reaction>
    <physiologicalReaction direction="left-to-right" evidence="13">
        <dbReference type="Rhea" id="RHEA:10465"/>
    </physiologicalReaction>
</comment>
<dbReference type="GO" id="GO:0005886">
    <property type="term" value="C:plasma membrane"/>
    <property type="evidence" value="ECO:0007669"/>
    <property type="project" value="UniProtKB-SubCell"/>
</dbReference>
<dbReference type="Pfam" id="PF01522">
    <property type="entry name" value="Polysacc_deac_1"/>
    <property type="match status" value="1"/>
</dbReference>
<evidence type="ECO:0000256" key="1">
    <source>
        <dbReference type="ARBA" id="ARBA00001941"/>
    </source>
</evidence>
<dbReference type="OrthoDB" id="407355at2759"/>
<evidence type="ECO:0000256" key="2">
    <source>
        <dbReference type="ARBA" id="ARBA00004609"/>
    </source>
</evidence>
<feature type="chain" id="PRO_5004024220" description="chitin deacetylase" evidence="15">
    <location>
        <begin position="24"/>
        <end position="463"/>
    </location>
</feature>
<evidence type="ECO:0000256" key="6">
    <source>
        <dbReference type="ARBA" id="ARBA00023136"/>
    </source>
</evidence>
<dbReference type="InterPro" id="IPR002509">
    <property type="entry name" value="NODB_dom"/>
</dbReference>
<dbReference type="InterPro" id="IPR050248">
    <property type="entry name" value="Polysacc_deacetylase_ArnD"/>
</dbReference>
<evidence type="ECO:0000256" key="8">
    <source>
        <dbReference type="ARBA" id="ARBA00023285"/>
    </source>
</evidence>
<dbReference type="PROSITE" id="PS51677">
    <property type="entry name" value="NODB"/>
    <property type="match status" value="1"/>
</dbReference>
<keyword evidence="18" id="KW-1185">Reference proteome</keyword>
<organism evidence="17 18">
    <name type="scientific">Ceriporiopsis subvermispora (strain B)</name>
    <name type="common">White-rot fungus</name>
    <name type="synonym">Gelatoporia subvermispora</name>
    <dbReference type="NCBI Taxonomy" id="914234"/>
    <lineage>
        <taxon>Eukaryota</taxon>
        <taxon>Fungi</taxon>
        <taxon>Dikarya</taxon>
        <taxon>Basidiomycota</taxon>
        <taxon>Agaricomycotina</taxon>
        <taxon>Agaricomycetes</taxon>
        <taxon>Polyporales</taxon>
        <taxon>Gelatoporiaceae</taxon>
        <taxon>Gelatoporia</taxon>
    </lineage>
</organism>
<evidence type="ECO:0000256" key="12">
    <source>
        <dbReference type="ARBA" id="ARBA00024056"/>
    </source>
</evidence>
<keyword evidence="5" id="KW-0146">Chitin degradation</keyword>
<feature type="signal peptide" evidence="15">
    <location>
        <begin position="1"/>
        <end position="23"/>
    </location>
</feature>
<dbReference type="EC" id="3.5.1.41" evidence="12"/>
<keyword evidence="8" id="KW-0170">Cobalt</keyword>
<accession>M2RPB1</accession>
<feature type="region of interest" description="Disordered" evidence="14">
    <location>
        <begin position="400"/>
        <end position="432"/>
    </location>
</feature>
<gene>
    <name evidence="17" type="ORF">CERSUDRAFT_149041</name>
</gene>
<keyword evidence="4" id="KW-0336">GPI-anchor</keyword>
<evidence type="ECO:0000256" key="7">
    <source>
        <dbReference type="ARBA" id="ARBA00023277"/>
    </source>
</evidence>
<protein>
    <recommendedName>
        <fullName evidence="12">chitin deacetylase</fullName>
        <ecNumber evidence="12">3.5.1.41</ecNumber>
    </recommendedName>
</protein>
<dbReference type="GO" id="GO:0004099">
    <property type="term" value="F:chitin deacetylase activity"/>
    <property type="evidence" value="ECO:0007669"/>
    <property type="project" value="UniProtKB-EC"/>
</dbReference>
<dbReference type="HOGENOM" id="CLU_042090_2_0_1"/>
<comment type="subcellular location">
    <subcellularLocation>
        <location evidence="2">Cell membrane</location>
        <topology evidence="2">Lipid-anchor</topology>
        <topology evidence="2">GPI-anchor</topology>
    </subcellularLocation>
</comment>
<dbReference type="PANTHER" id="PTHR10587">
    <property type="entry name" value="GLYCOSYL TRANSFERASE-RELATED"/>
    <property type="match status" value="1"/>
</dbReference>
<keyword evidence="11" id="KW-0624">Polysaccharide degradation</keyword>
<dbReference type="GO" id="GO:0009272">
    <property type="term" value="P:fungal-type cell wall biogenesis"/>
    <property type="evidence" value="ECO:0007669"/>
    <property type="project" value="UniProtKB-ARBA"/>
</dbReference>
<evidence type="ECO:0000256" key="9">
    <source>
        <dbReference type="ARBA" id="ARBA00023288"/>
    </source>
</evidence>
<keyword evidence="15" id="KW-0732">Signal</keyword>
<evidence type="ECO:0000256" key="3">
    <source>
        <dbReference type="ARBA" id="ARBA00022475"/>
    </source>
</evidence>
<evidence type="ECO:0000256" key="15">
    <source>
        <dbReference type="SAM" id="SignalP"/>
    </source>
</evidence>
<evidence type="ECO:0000259" key="16">
    <source>
        <dbReference type="PROSITE" id="PS51677"/>
    </source>
</evidence>
<keyword evidence="3" id="KW-1003">Cell membrane</keyword>
<evidence type="ECO:0000313" key="17">
    <source>
        <dbReference type="EMBL" id="EMD40711.1"/>
    </source>
</evidence>